<evidence type="ECO:0000313" key="2">
    <source>
        <dbReference type="EMBL" id="KAA9302072.1"/>
    </source>
</evidence>
<dbReference type="RefSeq" id="WP_150983047.1">
    <property type="nucleotide sequence ID" value="NZ_VYWO01000001.1"/>
</dbReference>
<name>A0A5N1GMQ1_9LACT</name>
<evidence type="ECO:0000256" key="1">
    <source>
        <dbReference type="SAM" id="Phobius"/>
    </source>
</evidence>
<feature type="transmembrane region" description="Helical" evidence="1">
    <location>
        <begin position="125"/>
        <end position="151"/>
    </location>
</feature>
<accession>A0A5N1GMQ1</accession>
<comment type="caution">
    <text evidence="2">The sequence shown here is derived from an EMBL/GenBank/DDBJ whole genome shotgun (WGS) entry which is preliminary data.</text>
</comment>
<dbReference type="Proteomes" id="UP000327148">
    <property type="component" value="Unassembled WGS sequence"/>
</dbReference>
<keyword evidence="1" id="KW-0472">Membrane</keyword>
<feature type="transmembrane region" description="Helical" evidence="1">
    <location>
        <begin position="163"/>
        <end position="184"/>
    </location>
</feature>
<gene>
    <name evidence="2" type="ORF">F6I03_02345</name>
</gene>
<reference evidence="2 3" key="1">
    <citation type="submission" date="2019-09" db="EMBL/GenBank/DDBJ databases">
        <title>Draft genome sequence assemblies of isolates from the urinary tract.</title>
        <authorList>
            <person name="Mores C.R."/>
            <person name="Putonti C."/>
            <person name="Wolfe A.J."/>
        </authorList>
    </citation>
    <scope>NUCLEOTIDE SEQUENCE [LARGE SCALE GENOMIC DNA]</scope>
    <source>
        <strain evidence="2 3">UMB623</strain>
    </source>
</reference>
<keyword evidence="1" id="KW-1133">Transmembrane helix</keyword>
<dbReference type="EMBL" id="VYWO01000001">
    <property type="protein sequence ID" value="KAA9302072.1"/>
    <property type="molecule type" value="Genomic_DNA"/>
</dbReference>
<evidence type="ECO:0000313" key="3">
    <source>
        <dbReference type="Proteomes" id="UP000327148"/>
    </source>
</evidence>
<feature type="transmembrane region" description="Helical" evidence="1">
    <location>
        <begin position="83"/>
        <end position="105"/>
    </location>
</feature>
<feature type="transmembrane region" description="Helical" evidence="1">
    <location>
        <begin position="30"/>
        <end position="52"/>
    </location>
</feature>
<keyword evidence="1" id="KW-0812">Transmembrane</keyword>
<protein>
    <recommendedName>
        <fullName evidence="4">CvpA family protein</fullName>
    </recommendedName>
</protein>
<proteinExistence type="predicted"/>
<dbReference type="AlphaFoldDB" id="A0A5N1GMQ1"/>
<evidence type="ECO:0008006" key="4">
    <source>
        <dbReference type="Google" id="ProtNLM"/>
    </source>
</evidence>
<organism evidence="2 3">
    <name type="scientific">Aerococcus sanguinicola</name>
    <dbReference type="NCBI Taxonomy" id="119206"/>
    <lineage>
        <taxon>Bacteria</taxon>
        <taxon>Bacillati</taxon>
        <taxon>Bacillota</taxon>
        <taxon>Bacilli</taxon>
        <taxon>Lactobacillales</taxon>
        <taxon>Aerococcaceae</taxon>
        <taxon>Aerococcus</taxon>
    </lineage>
</organism>
<dbReference type="OrthoDB" id="10009670at2"/>
<sequence length="191" mass="21839">MLLILFLLFSLTKALVYWQKPYLLNKRGLLVNALTLAFALLIARGLGPVLAVPLELFLPMPGHALDTSYAFYPAELIPDLDTAYFRLAAFCLLLVLALFLLRRLLKPLLLFFQPETEEKLSRYQAGWAGFYALVDTYLLFFFTLQLLTFIGQDKLQEYLASDFWVSGLLFQSPVLSQWTFSFIFEGLAYGL</sequence>